<dbReference type="GO" id="GO:0009626">
    <property type="term" value="P:plant-type hypersensitive response"/>
    <property type="evidence" value="ECO:0007669"/>
    <property type="project" value="TreeGrafter"/>
</dbReference>
<dbReference type="PROSITE" id="PS51412">
    <property type="entry name" value="MACPF_2"/>
    <property type="match status" value="1"/>
</dbReference>
<dbReference type="PANTHER" id="PTHR33199">
    <property type="entry name" value="MACPF DOMAIN-CONTAINING PROTEIN CAD1"/>
    <property type="match status" value="1"/>
</dbReference>
<dbReference type="Pfam" id="PF01823">
    <property type="entry name" value="MACPF"/>
    <property type="match status" value="1"/>
</dbReference>
<dbReference type="InterPro" id="IPR044663">
    <property type="entry name" value="CAD1/NSL1-like"/>
</dbReference>
<dbReference type="GO" id="GO:0005886">
    <property type="term" value="C:plasma membrane"/>
    <property type="evidence" value="ECO:0007669"/>
    <property type="project" value="TreeGrafter"/>
</dbReference>
<dbReference type="OrthoDB" id="1366754at2759"/>
<evidence type="ECO:0000259" key="1">
    <source>
        <dbReference type="PROSITE" id="PS51412"/>
    </source>
</evidence>
<dbReference type="RefSeq" id="XP_008812982.2">
    <property type="nucleotide sequence ID" value="XM_008814760.4"/>
</dbReference>
<gene>
    <name evidence="3" type="primary">LOC103723739</name>
</gene>
<evidence type="ECO:0000313" key="2">
    <source>
        <dbReference type="Proteomes" id="UP000228380"/>
    </source>
</evidence>
<proteinExistence type="predicted"/>
<keyword evidence="2" id="KW-1185">Reference proteome</keyword>
<dbReference type="GO" id="GO:2000031">
    <property type="term" value="P:regulation of salicylic acid mediated signaling pathway"/>
    <property type="evidence" value="ECO:0007669"/>
    <property type="project" value="InterPro"/>
</dbReference>
<dbReference type="SMART" id="SM00457">
    <property type="entry name" value="MACPF"/>
    <property type="match status" value="1"/>
</dbReference>
<feature type="domain" description="MACPF" evidence="1">
    <location>
        <begin position="1"/>
        <end position="323"/>
    </location>
</feature>
<accession>A0A8B7D510</accession>
<protein>
    <submittedName>
        <fullName evidence="3">MACPF domain-containing protein At1g14780</fullName>
    </submittedName>
</protein>
<dbReference type="InterPro" id="IPR020864">
    <property type="entry name" value="MACPF"/>
</dbReference>
<dbReference type="AlphaFoldDB" id="A0A8B7D510"/>
<evidence type="ECO:0000313" key="3">
    <source>
        <dbReference type="RefSeq" id="XP_008812982.2"/>
    </source>
</evidence>
<reference evidence="3" key="1">
    <citation type="submission" date="2025-08" db="UniProtKB">
        <authorList>
            <consortium name="RefSeq"/>
        </authorList>
    </citation>
    <scope>IDENTIFICATION</scope>
    <source>
        <tissue evidence="3">Young leaves</tissue>
    </source>
</reference>
<dbReference type="PANTHER" id="PTHR33199:SF4">
    <property type="entry name" value="OS02G0736300 PROTEIN"/>
    <property type="match status" value="1"/>
</dbReference>
<dbReference type="Proteomes" id="UP000228380">
    <property type="component" value="Unplaced"/>
</dbReference>
<dbReference type="GeneID" id="103723739"/>
<dbReference type="KEGG" id="pda:103723739"/>
<name>A0A8B7D510_PHODC</name>
<organism evidence="2 3">
    <name type="scientific">Phoenix dactylifera</name>
    <name type="common">Date palm</name>
    <dbReference type="NCBI Taxonomy" id="42345"/>
    <lineage>
        <taxon>Eukaryota</taxon>
        <taxon>Viridiplantae</taxon>
        <taxon>Streptophyta</taxon>
        <taxon>Embryophyta</taxon>
        <taxon>Tracheophyta</taxon>
        <taxon>Spermatophyta</taxon>
        <taxon>Magnoliopsida</taxon>
        <taxon>Liliopsida</taxon>
        <taxon>Arecaceae</taxon>
        <taxon>Coryphoideae</taxon>
        <taxon>Phoeniceae</taxon>
        <taxon>Phoenix</taxon>
    </lineage>
</organism>
<sequence>MSGVVERALRCLGKGFDVTCDFRPKYCKGKERLVVINEERGELLVPGFGAFEDVPVDIKCDKGDRIRYQSDVLQFNQMSELFNQRSSLAGKIPSGLFNCVFEFNSSSWARDASRTKCLAMDGYFISLFDLRIVRQPLILSHHVLKDVPSSWDPAALSRFIENYGTHIIVGLSVGGQDVVYLKQDGSSNLAPSELKLHLDKLGDQLFTGICTLPSLRSKSKEHKLKVPEAFNVFGSQPRLVEGINPVSCKDGITVICLKRGGDTSTSSHCEWLLTVPSMPDVINFTFVPITSLLKGVRGAGFLSHAINLYLRYKPPIADLQYFLDFQSQKLWAPMHSDHPLGPSSIRSTPTPSLQFNLMGPKLYINTTQVIVERKPITGMRLHLEGKKNDRLAIHLQHLSNTPTFMEAQSNKAPLWRGSEEIANERYYEAVQWKMFSHVCTVPVKYDPQWSTNGGETSFIVTGAQLHVKAHESTSVLHLRLLYSEVPGCIVGQSRWEQGPLGFSQKSGFFSSISTPFVGVEKEGQPGPVVIVDSGVFPSGPPAPVGAQKRLRFVDTSHVCKGPQDTPGYWLVTGAKLDVEKGRIGLHVKFSLLTSVS</sequence>